<feature type="domain" description="RNA polymerase sigma-70 region 2" evidence="6">
    <location>
        <begin position="39"/>
        <end position="97"/>
    </location>
</feature>
<evidence type="ECO:0000313" key="8">
    <source>
        <dbReference type="Proteomes" id="UP000464178"/>
    </source>
</evidence>
<dbReference type="Gene3D" id="1.10.1740.10">
    <property type="match status" value="1"/>
</dbReference>
<dbReference type="Pfam" id="PF04542">
    <property type="entry name" value="Sigma70_r2"/>
    <property type="match status" value="1"/>
</dbReference>
<keyword evidence="4" id="KW-0804">Transcription</keyword>
<dbReference type="InterPro" id="IPR039425">
    <property type="entry name" value="RNA_pol_sigma-70-like"/>
</dbReference>
<dbReference type="PANTHER" id="PTHR43133:SF8">
    <property type="entry name" value="RNA POLYMERASE SIGMA FACTOR HI_1459-RELATED"/>
    <property type="match status" value="1"/>
</dbReference>
<proteinExistence type="predicted"/>
<dbReference type="EMBL" id="LR593886">
    <property type="protein sequence ID" value="VTR95924.1"/>
    <property type="molecule type" value="Genomic_DNA"/>
</dbReference>
<name>A0A6P2D711_9BACT</name>
<evidence type="ECO:0000256" key="4">
    <source>
        <dbReference type="ARBA" id="ARBA00023163"/>
    </source>
</evidence>
<keyword evidence="8" id="KW-1185">Reference proteome</keyword>
<dbReference type="RefSeq" id="WP_162670275.1">
    <property type="nucleotide sequence ID" value="NZ_LR593886.1"/>
</dbReference>
<keyword evidence="3" id="KW-0238">DNA-binding</keyword>
<evidence type="ECO:0000256" key="2">
    <source>
        <dbReference type="ARBA" id="ARBA00023082"/>
    </source>
</evidence>
<feature type="region of interest" description="Disordered" evidence="5">
    <location>
        <begin position="99"/>
        <end position="136"/>
    </location>
</feature>
<dbReference type="Proteomes" id="UP000464178">
    <property type="component" value="Chromosome"/>
</dbReference>
<evidence type="ECO:0000313" key="7">
    <source>
        <dbReference type="EMBL" id="VTR95924.1"/>
    </source>
</evidence>
<evidence type="ECO:0000256" key="1">
    <source>
        <dbReference type="ARBA" id="ARBA00023015"/>
    </source>
</evidence>
<dbReference type="InterPro" id="IPR013325">
    <property type="entry name" value="RNA_pol_sigma_r2"/>
</dbReference>
<dbReference type="GO" id="GO:0006352">
    <property type="term" value="P:DNA-templated transcription initiation"/>
    <property type="evidence" value="ECO:0007669"/>
    <property type="project" value="InterPro"/>
</dbReference>
<dbReference type="InterPro" id="IPR007627">
    <property type="entry name" value="RNA_pol_sigma70_r2"/>
</dbReference>
<dbReference type="GO" id="GO:0003677">
    <property type="term" value="F:DNA binding"/>
    <property type="evidence" value="ECO:0007669"/>
    <property type="project" value="UniProtKB-KW"/>
</dbReference>
<feature type="compositionally biased region" description="Polar residues" evidence="5">
    <location>
        <begin position="127"/>
        <end position="136"/>
    </location>
</feature>
<evidence type="ECO:0000256" key="5">
    <source>
        <dbReference type="SAM" id="MobiDB-lite"/>
    </source>
</evidence>
<accession>A0A6P2D711</accession>
<dbReference type="AlphaFoldDB" id="A0A6P2D711"/>
<dbReference type="PANTHER" id="PTHR43133">
    <property type="entry name" value="RNA POLYMERASE ECF-TYPE SIGMA FACTO"/>
    <property type="match status" value="1"/>
</dbReference>
<sequence>MAALLPILRRAERAEAPVSDAELLDRFGRARDESAFTELVRRHGPVVYRICRRLVGSAGADDAFQATFLVLATKLRAARASNALGGWLAGVAGRVARQMQPGAGRVTKPPRLNGSAQSGKTGPLISRISSGRSTKN</sequence>
<keyword evidence="2" id="KW-0731">Sigma factor</keyword>
<protein>
    <recommendedName>
        <fullName evidence="6">RNA polymerase sigma-70 region 2 domain-containing protein</fullName>
    </recommendedName>
</protein>
<dbReference type="SUPFAM" id="SSF88946">
    <property type="entry name" value="Sigma2 domain of RNA polymerase sigma factors"/>
    <property type="match status" value="1"/>
</dbReference>
<evidence type="ECO:0000259" key="6">
    <source>
        <dbReference type="Pfam" id="PF04542"/>
    </source>
</evidence>
<reference evidence="7 8" key="1">
    <citation type="submission" date="2019-05" db="EMBL/GenBank/DDBJ databases">
        <authorList>
            <consortium name="Science for Life Laboratories"/>
        </authorList>
    </citation>
    <scope>NUCLEOTIDE SEQUENCE [LARGE SCALE GENOMIC DNA]</scope>
    <source>
        <strain evidence="7">Soil9</strain>
    </source>
</reference>
<gene>
    <name evidence="7" type="ORF">SOIL9_17900</name>
</gene>
<organism evidence="7 8">
    <name type="scientific">Gemmata massiliana</name>
    <dbReference type="NCBI Taxonomy" id="1210884"/>
    <lineage>
        <taxon>Bacteria</taxon>
        <taxon>Pseudomonadati</taxon>
        <taxon>Planctomycetota</taxon>
        <taxon>Planctomycetia</taxon>
        <taxon>Gemmatales</taxon>
        <taxon>Gemmataceae</taxon>
        <taxon>Gemmata</taxon>
    </lineage>
</organism>
<keyword evidence="1" id="KW-0805">Transcription regulation</keyword>
<dbReference type="KEGG" id="gms:SOIL9_17900"/>
<evidence type="ECO:0000256" key="3">
    <source>
        <dbReference type="ARBA" id="ARBA00023125"/>
    </source>
</evidence>
<dbReference type="GO" id="GO:0016987">
    <property type="term" value="F:sigma factor activity"/>
    <property type="evidence" value="ECO:0007669"/>
    <property type="project" value="UniProtKB-KW"/>
</dbReference>